<evidence type="ECO:0000259" key="2">
    <source>
        <dbReference type="PROSITE" id="PS50003"/>
    </source>
</evidence>
<dbReference type="InterPro" id="IPR011993">
    <property type="entry name" value="PH-like_dom_sf"/>
</dbReference>
<dbReference type="Gene3D" id="2.30.29.30">
    <property type="entry name" value="Pleckstrin-homology domain (PH domain)/Phosphotyrosine-binding domain (PTB)"/>
    <property type="match status" value="1"/>
</dbReference>
<keyword evidence="4" id="KW-1185">Reference proteome</keyword>
<dbReference type="Proteomes" id="UP001470230">
    <property type="component" value="Unassembled WGS sequence"/>
</dbReference>
<keyword evidence="1" id="KW-0812">Transmembrane</keyword>
<sequence length="353" mass="40661">MTKEGYFIIPEENGKPMIHTDLFQFDEAMVPIIYKKTKIKENVLNHFNLNPMEKYDEFIEELGLDPSPEEVAMFLFFSETSPHALSILFYKANLFSDPFPYIFFRSPMINMLPFYDSLKILLTRVAIPFSEASFLLYIKSIGQVLQEHNFFKGISLRGICALVISLIILMWNIFLDQPLSQNAFLQLCGTNSATYIFGDYALKCFYSQFSSQPIDLSYSFLDTKYVPDKSMCGTLQMKGVMKKMKDVYACLSNDQLLFYSDKSKKTVVGGLSISQVTFIFPISKNKPNSFEIASTSGETFNYKSEHGKIIHTDKNSYVFKSSNKSKIENWRSSIMYFPFSSMLNRALQCQRDE</sequence>
<dbReference type="PROSITE" id="PS50003">
    <property type="entry name" value="PH_DOMAIN"/>
    <property type="match status" value="1"/>
</dbReference>
<dbReference type="EMBL" id="JAPFFF010000055">
    <property type="protein sequence ID" value="KAK8838363.1"/>
    <property type="molecule type" value="Genomic_DNA"/>
</dbReference>
<dbReference type="InterPro" id="IPR001849">
    <property type="entry name" value="PH_domain"/>
</dbReference>
<evidence type="ECO:0000313" key="3">
    <source>
        <dbReference type="EMBL" id="KAK8838363.1"/>
    </source>
</evidence>
<reference evidence="3 4" key="1">
    <citation type="submission" date="2024-04" db="EMBL/GenBank/DDBJ databases">
        <title>Tritrichomonas musculus Genome.</title>
        <authorList>
            <person name="Alves-Ferreira E."/>
            <person name="Grigg M."/>
            <person name="Lorenzi H."/>
            <person name="Galac M."/>
        </authorList>
    </citation>
    <scope>NUCLEOTIDE SEQUENCE [LARGE SCALE GENOMIC DNA]</scope>
    <source>
        <strain evidence="3 4">EAF2021</strain>
    </source>
</reference>
<dbReference type="SMART" id="SM00233">
    <property type="entry name" value="PH"/>
    <property type="match status" value="1"/>
</dbReference>
<feature type="domain" description="PH" evidence="2">
    <location>
        <begin position="228"/>
        <end position="339"/>
    </location>
</feature>
<evidence type="ECO:0000256" key="1">
    <source>
        <dbReference type="SAM" id="Phobius"/>
    </source>
</evidence>
<name>A0ABR2GWQ1_9EUKA</name>
<dbReference type="SUPFAM" id="SSF48425">
    <property type="entry name" value="Sec7 domain"/>
    <property type="match status" value="1"/>
</dbReference>
<gene>
    <name evidence="3" type="ORF">M9Y10_032988</name>
</gene>
<dbReference type="SUPFAM" id="SSF50729">
    <property type="entry name" value="PH domain-like"/>
    <property type="match status" value="1"/>
</dbReference>
<accession>A0ABR2GWQ1</accession>
<organism evidence="3 4">
    <name type="scientific">Tritrichomonas musculus</name>
    <dbReference type="NCBI Taxonomy" id="1915356"/>
    <lineage>
        <taxon>Eukaryota</taxon>
        <taxon>Metamonada</taxon>
        <taxon>Parabasalia</taxon>
        <taxon>Tritrichomonadida</taxon>
        <taxon>Tritrichomonadidae</taxon>
        <taxon>Tritrichomonas</taxon>
    </lineage>
</organism>
<keyword evidence="1" id="KW-0472">Membrane</keyword>
<dbReference type="InterPro" id="IPR035999">
    <property type="entry name" value="Sec7_dom_sf"/>
</dbReference>
<evidence type="ECO:0000313" key="4">
    <source>
        <dbReference type="Proteomes" id="UP001470230"/>
    </source>
</evidence>
<feature type="transmembrane region" description="Helical" evidence="1">
    <location>
        <begin position="154"/>
        <end position="174"/>
    </location>
</feature>
<keyword evidence="1" id="KW-1133">Transmembrane helix</keyword>
<proteinExistence type="predicted"/>
<protein>
    <recommendedName>
        <fullName evidence="2">PH domain-containing protein</fullName>
    </recommendedName>
</protein>
<comment type="caution">
    <text evidence="3">The sequence shown here is derived from an EMBL/GenBank/DDBJ whole genome shotgun (WGS) entry which is preliminary data.</text>
</comment>
<dbReference type="Pfam" id="PF00169">
    <property type="entry name" value="PH"/>
    <property type="match status" value="1"/>
</dbReference>